<gene>
    <name evidence="1" type="ORF">ANN_18980</name>
</gene>
<evidence type="ECO:0000313" key="2">
    <source>
        <dbReference type="Proteomes" id="UP001148838"/>
    </source>
</evidence>
<reference evidence="1 2" key="1">
    <citation type="journal article" date="2022" name="Allergy">
        <title>Genome assembly and annotation of Periplaneta americana reveal a comprehensive cockroach allergen profile.</title>
        <authorList>
            <person name="Wang L."/>
            <person name="Xiong Q."/>
            <person name="Saelim N."/>
            <person name="Wang L."/>
            <person name="Nong W."/>
            <person name="Wan A.T."/>
            <person name="Shi M."/>
            <person name="Liu X."/>
            <person name="Cao Q."/>
            <person name="Hui J.H.L."/>
            <person name="Sookrung N."/>
            <person name="Leung T.F."/>
            <person name="Tungtrongchitr A."/>
            <person name="Tsui S.K.W."/>
        </authorList>
    </citation>
    <scope>NUCLEOTIDE SEQUENCE [LARGE SCALE GENOMIC DNA]</scope>
    <source>
        <strain evidence="1">PWHHKU_190912</strain>
    </source>
</reference>
<dbReference type="Proteomes" id="UP001148838">
    <property type="component" value="Unassembled WGS sequence"/>
</dbReference>
<organism evidence="1 2">
    <name type="scientific">Periplaneta americana</name>
    <name type="common">American cockroach</name>
    <name type="synonym">Blatta americana</name>
    <dbReference type="NCBI Taxonomy" id="6978"/>
    <lineage>
        <taxon>Eukaryota</taxon>
        <taxon>Metazoa</taxon>
        <taxon>Ecdysozoa</taxon>
        <taxon>Arthropoda</taxon>
        <taxon>Hexapoda</taxon>
        <taxon>Insecta</taxon>
        <taxon>Pterygota</taxon>
        <taxon>Neoptera</taxon>
        <taxon>Polyneoptera</taxon>
        <taxon>Dictyoptera</taxon>
        <taxon>Blattodea</taxon>
        <taxon>Blattoidea</taxon>
        <taxon>Blattidae</taxon>
        <taxon>Blattinae</taxon>
        <taxon>Periplaneta</taxon>
    </lineage>
</organism>
<proteinExistence type="predicted"/>
<sequence>MHGSEQMKRGFTYMDMLIRKTTDVGDPEILICFMRNPYMTSNFECGKEFRGGIRRRYITFFESRVYIFGHQNTAPSGSVPYPRTRQCPSMYSWLLTDVVDWLMSELDVLGDRPAWAMLDGASPHYVTAVFDSLLSEFHSTTEETYTFRTKFYVPSALTIELRRSSIHSIGSNGLNFGVDQWLERLFSPAVRRMSVNPVESLRIHISVNNSTDSR</sequence>
<name>A0ABQ8SQ83_PERAM</name>
<protein>
    <recommendedName>
        <fullName evidence="3">DDE-1 domain-containing protein</fullName>
    </recommendedName>
</protein>
<evidence type="ECO:0008006" key="3">
    <source>
        <dbReference type="Google" id="ProtNLM"/>
    </source>
</evidence>
<accession>A0ABQ8SQ83</accession>
<evidence type="ECO:0000313" key="1">
    <source>
        <dbReference type="EMBL" id="KAJ4436349.1"/>
    </source>
</evidence>
<dbReference type="EMBL" id="JAJSOF020000023">
    <property type="protein sequence ID" value="KAJ4436349.1"/>
    <property type="molecule type" value="Genomic_DNA"/>
</dbReference>
<keyword evidence="2" id="KW-1185">Reference proteome</keyword>
<comment type="caution">
    <text evidence="1">The sequence shown here is derived from an EMBL/GenBank/DDBJ whole genome shotgun (WGS) entry which is preliminary data.</text>
</comment>